<dbReference type="OMA" id="TVVIKKC"/>
<keyword evidence="2" id="KW-0813">Transport</keyword>
<dbReference type="GO" id="GO:0005886">
    <property type="term" value="C:plasma membrane"/>
    <property type="evidence" value="ECO:0007669"/>
    <property type="project" value="UniProtKB-SubCell"/>
</dbReference>
<accession>A0A166EFB4</accession>
<comment type="similarity">
    <text evidence="13">Belongs to the cysteine-rich repeat secretory protein family. Plasmodesmata-located proteins (PDLD) subfamily.</text>
</comment>
<dbReference type="Gramene" id="KZN06488">
    <property type="protein sequence ID" value="KZN06488"/>
    <property type="gene ID" value="DCAR_007325"/>
</dbReference>
<evidence type="ECO:0000259" key="16">
    <source>
        <dbReference type="PROSITE" id="PS51473"/>
    </source>
</evidence>
<dbReference type="Pfam" id="PF01657">
    <property type="entry name" value="Stress-antifung"/>
    <property type="match status" value="2"/>
</dbReference>
<feature type="chain" id="PRO_5007872725" description="Gnk2-homologous domain-containing protein" evidence="15">
    <location>
        <begin position="19"/>
        <end position="311"/>
    </location>
</feature>
<sequence>MSVHAIFLSMLCILLGLAKPSSSATDTFVFGGCSQIKYAPGSPYEYNVNSILSSLVNSASSTSYNNFKISLPGSTKADIVYGLYQCRGDLSNSDCRDCVAHAVSRLGVVCPGSSGGALQFDGCFIKYDNMTFFGVQDKGVVMKKCGPSIGFDSDGMTSRDSLLGYLTAGGQYFRVGGSGNVQGVAQCVQDLSMSQCQDCLAEATLQLKNQCGSAAWGDMFLGKCYARYSSRGDHSRDHDSHDDNDNDDEMQKTLAILIGLIAGVALVIVFLSCLAKLCDRKGFFHISSKEDPHSLKAEIQEDRYIEARERK</sequence>
<keyword evidence="6 15" id="KW-0732">Signal</keyword>
<dbReference type="EMBL" id="LNRQ01000002">
    <property type="protein sequence ID" value="KZN06488.1"/>
    <property type="molecule type" value="Genomic_DNA"/>
</dbReference>
<evidence type="ECO:0000256" key="15">
    <source>
        <dbReference type="SAM" id="SignalP"/>
    </source>
</evidence>
<evidence type="ECO:0000256" key="3">
    <source>
        <dbReference type="ARBA" id="ARBA00022475"/>
    </source>
</evidence>
<evidence type="ECO:0000256" key="10">
    <source>
        <dbReference type="ARBA" id="ARBA00023136"/>
    </source>
</evidence>
<feature type="transmembrane region" description="Helical" evidence="14">
    <location>
        <begin position="254"/>
        <end position="275"/>
    </location>
</feature>
<keyword evidence="8" id="KW-0965">Cell junction</keyword>
<reference evidence="17" key="1">
    <citation type="journal article" date="2016" name="Nat. Genet.">
        <title>A high-quality carrot genome assembly provides new insights into carotenoid accumulation and asterid genome evolution.</title>
        <authorList>
            <person name="Iorizzo M."/>
            <person name="Ellison S."/>
            <person name="Senalik D."/>
            <person name="Zeng P."/>
            <person name="Satapoomin P."/>
            <person name="Huang J."/>
            <person name="Bowman M."/>
            <person name="Iovene M."/>
            <person name="Sanseverino W."/>
            <person name="Cavagnaro P."/>
            <person name="Yildiz M."/>
            <person name="Macko-Podgorni A."/>
            <person name="Moranska E."/>
            <person name="Grzebelus E."/>
            <person name="Grzebelus D."/>
            <person name="Ashrafi H."/>
            <person name="Zheng Z."/>
            <person name="Cheng S."/>
            <person name="Spooner D."/>
            <person name="Van Deynze A."/>
            <person name="Simon P."/>
        </authorList>
    </citation>
    <scope>NUCLEOTIDE SEQUENCE [LARGE SCALE GENOMIC DNA]</scope>
    <source>
        <tissue evidence="17">Leaf</tissue>
    </source>
</reference>
<dbReference type="PROSITE" id="PS51473">
    <property type="entry name" value="GNK2"/>
    <property type="match status" value="2"/>
</dbReference>
<dbReference type="AlphaFoldDB" id="A0A166EFB4"/>
<feature type="domain" description="Gnk2-homologous" evidence="16">
    <location>
        <begin position="26"/>
        <end position="132"/>
    </location>
</feature>
<evidence type="ECO:0000256" key="14">
    <source>
        <dbReference type="SAM" id="Phobius"/>
    </source>
</evidence>
<protein>
    <recommendedName>
        <fullName evidence="16">Gnk2-homologous domain-containing protein</fullName>
    </recommendedName>
</protein>
<dbReference type="FunFam" id="3.30.430.20:FF:000001">
    <property type="entry name" value="cysteine-rich repeat secretory protein 3"/>
    <property type="match status" value="1"/>
</dbReference>
<feature type="domain" description="Gnk2-homologous" evidence="16">
    <location>
        <begin position="133"/>
        <end position="233"/>
    </location>
</feature>
<keyword evidence="10 14" id="KW-0472">Membrane</keyword>
<dbReference type="GO" id="GO:0009506">
    <property type="term" value="C:plasmodesma"/>
    <property type="evidence" value="ECO:0007669"/>
    <property type="project" value="UniProtKB-SubCell"/>
</dbReference>
<evidence type="ECO:0000256" key="5">
    <source>
        <dbReference type="ARBA" id="ARBA00022692"/>
    </source>
</evidence>
<dbReference type="STRING" id="79200.A0A166EFB4"/>
<dbReference type="GO" id="GO:0042742">
    <property type="term" value="P:defense response to bacterium"/>
    <property type="evidence" value="ECO:0007669"/>
    <property type="project" value="TreeGrafter"/>
</dbReference>
<evidence type="ECO:0000313" key="17">
    <source>
        <dbReference type="EMBL" id="KZN06488.1"/>
    </source>
</evidence>
<organism evidence="17">
    <name type="scientific">Daucus carota subsp. sativus</name>
    <name type="common">Carrot</name>
    <dbReference type="NCBI Taxonomy" id="79200"/>
    <lineage>
        <taxon>Eukaryota</taxon>
        <taxon>Viridiplantae</taxon>
        <taxon>Streptophyta</taxon>
        <taxon>Embryophyta</taxon>
        <taxon>Tracheophyta</taxon>
        <taxon>Spermatophyta</taxon>
        <taxon>Magnoliopsida</taxon>
        <taxon>eudicotyledons</taxon>
        <taxon>Gunneridae</taxon>
        <taxon>Pentapetalae</taxon>
        <taxon>asterids</taxon>
        <taxon>campanulids</taxon>
        <taxon>Apiales</taxon>
        <taxon>Apiaceae</taxon>
        <taxon>Apioideae</taxon>
        <taxon>Scandiceae</taxon>
        <taxon>Daucinae</taxon>
        <taxon>Daucus</taxon>
        <taxon>Daucus sect. Daucus</taxon>
    </lineage>
</organism>
<keyword evidence="4" id="KW-0945">Host-virus interaction</keyword>
<evidence type="ECO:0000256" key="8">
    <source>
        <dbReference type="ARBA" id="ARBA00022949"/>
    </source>
</evidence>
<dbReference type="InterPro" id="IPR002902">
    <property type="entry name" value="GNK2"/>
</dbReference>
<evidence type="ECO:0000256" key="1">
    <source>
        <dbReference type="ARBA" id="ARBA00004251"/>
    </source>
</evidence>
<keyword evidence="7" id="KW-0677">Repeat</keyword>
<feature type="signal peptide" evidence="15">
    <location>
        <begin position="1"/>
        <end position="18"/>
    </location>
</feature>
<name>A0A166EFB4_DAUCS</name>
<gene>
    <name evidence="17" type="ORF">DCAR_007325</name>
</gene>
<evidence type="ECO:0000256" key="4">
    <source>
        <dbReference type="ARBA" id="ARBA00022581"/>
    </source>
</evidence>
<dbReference type="InterPro" id="IPR051378">
    <property type="entry name" value="Cell2Cell_Antifungal"/>
</dbReference>
<dbReference type="PANTHER" id="PTHR32080">
    <property type="entry name" value="ANTIFUNGAL PROTEIN GINKBILOBIN-2-LIKE"/>
    <property type="match status" value="1"/>
</dbReference>
<proteinExistence type="inferred from homology"/>
<evidence type="ECO:0000256" key="9">
    <source>
        <dbReference type="ARBA" id="ARBA00022989"/>
    </source>
</evidence>
<evidence type="ECO:0000256" key="6">
    <source>
        <dbReference type="ARBA" id="ARBA00022729"/>
    </source>
</evidence>
<dbReference type="InterPro" id="IPR038408">
    <property type="entry name" value="GNK2_sf"/>
</dbReference>
<evidence type="ECO:0000256" key="2">
    <source>
        <dbReference type="ARBA" id="ARBA00022448"/>
    </source>
</evidence>
<keyword evidence="5 14" id="KW-0812">Transmembrane</keyword>
<dbReference type="Gene3D" id="3.30.430.20">
    <property type="entry name" value="Gnk2 domain, C-X8-C-X2-C motif"/>
    <property type="match status" value="2"/>
</dbReference>
<dbReference type="PANTHER" id="PTHR32080:SF31">
    <property type="entry name" value="PLASMODESMATA-LOCATED PROTEIN 6"/>
    <property type="match status" value="1"/>
</dbReference>
<comment type="caution">
    <text evidence="17">The sequence shown here is derived from an EMBL/GenBank/DDBJ whole genome shotgun (WGS) entry which is preliminary data.</text>
</comment>
<dbReference type="CDD" id="cd23509">
    <property type="entry name" value="Gnk2-like"/>
    <property type="match status" value="2"/>
</dbReference>
<keyword evidence="11" id="KW-1015">Disulfide bond</keyword>
<evidence type="ECO:0000256" key="7">
    <source>
        <dbReference type="ARBA" id="ARBA00022737"/>
    </source>
</evidence>
<evidence type="ECO:0000256" key="13">
    <source>
        <dbReference type="ARBA" id="ARBA00038393"/>
    </source>
</evidence>
<keyword evidence="3" id="KW-1003">Cell membrane</keyword>
<keyword evidence="9 14" id="KW-1133">Transmembrane helix</keyword>
<evidence type="ECO:0000256" key="11">
    <source>
        <dbReference type="ARBA" id="ARBA00023157"/>
    </source>
</evidence>
<comment type="subcellular location">
    <subcellularLocation>
        <location evidence="12">Cell junction</location>
        <location evidence="12">Plasmodesma</location>
    </subcellularLocation>
    <subcellularLocation>
        <location evidence="1">Cell membrane</location>
        <topology evidence="1">Single-pass type I membrane protein</topology>
    </subcellularLocation>
</comment>
<evidence type="ECO:0000256" key="12">
    <source>
        <dbReference type="ARBA" id="ARBA00024184"/>
    </source>
</evidence>